<comment type="caution">
    <text evidence="2">The sequence shown here is derived from an EMBL/GenBank/DDBJ whole genome shotgun (WGS) entry which is preliminary data.</text>
</comment>
<keyword evidence="3" id="KW-1185">Reference proteome</keyword>
<dbReference type="Proteomes" id="UP001194468">
    <property type="component" value="Unassembled WGS sequence"/>
</dbReference>
<reference evidence="2" key="2">
    <citation type="journal article" date="2020" name="Nat. Commun.">
        <title>Large-scale genome sequencing of mycorrhizal fungi provides insights into the early evolution of symbiotic traits.</title>
        <authorList>
            <person name="Miyauchi S."/>
            <person name="Kiss E."/>
            <person name="Kuo A."/>
            <person name="Drula E."/>
            <person name="Kohler A."/>
            <person name="Sanchez-Garcia M."/>
            <person name="Morin E."/>
            <person name="Andreopoulos B."/>
            <person name="Barry K.W."/>
            <person name="Bonito G."/>
            <person name="Buee M."/>
            <person name="Carver A."/>
            <person name="Chen C."/>
            <person name="Cichocki N."/>
            <person name="Clum A."/>
            <person name="Culley D."/>
            <person name="Crous P.W."/>
            <person name="Fauchery L."/>
            <person name="Girlanda M."/>
            <person name="Hayes R.D."/>
            <person name="Keri Z."/>
            <person name="LaButti K."/>
            <person name="Lipzen A."/>
            <person name="Lombard V."/>
            <person name="Magnuson J."/>
            <person name="Maillard F."/>
            <person name="Murat C."/>
            <person name="Nolan M."/>
            <person name="Ohm R.A."/>
            <person name="Pangilinan J."/>
            <person name="Pereira M.F."/>
            <person name="Perotto S."/>
            <person name="Peter M."/>
            <person name="Pfister S."/>
            <person name="Riley R."/>
            <person name="Sitrit Y."/>
            <person name="Stielow J.B."/>
            <person name="Szollosi G."/>
            <person name="Zifcakova L."/>
            <person name="Stursova M."/>
            <person name="Spatafora J.W."/>
            <person name="Tedersoo L."/>
            <person name="Vaario L.M."/>
            <person name="Yamada A."/>
            <person name="Yan M."/>
            <person name="Wang P."/>
            <person name="Xu J."/>
            <person name="Bruns T."/>
            <person name="Baldrian P."/>
            <person name="Vilgalys R."/>
            <person name="Dunand C."/>
            <person name="Henrissat B."/>
            <person name="Grigoriev I.V."/>
            <person name="Hibbett D."/>
            <person name="Nagy L.G."/>
            <person name="Martin F.M."/>
        </authorList>
    </citation>
    <scope>NUCLEOTIDE SEQUENCE</scope>
    <source>
        <strain evidence="2">BED1</strain>
    </source>
</reference>
<accession>A0AAD4BHY3</accession>
<proteinExistence type="predicted"/>
<reference evidence="2" key="1">
    <citation type="submission" date="2019-10" db="EMBL/GenBank/DDBJ databases">
        <authorList>
            <consortium name="DOE Joint Genome Institute"/>
            <person name="Kuo A."/>
            <person name="Miyauchi S."/>
            <person name="Kiss E."/>
            <person name="Drula E."/>
            <person name="Kohler A."/>
            <person name="Sanchez-Garcia M."/>
            <person name="Andreopoulos B."/>
            <person name="Barry K.W."/>
            <person name="Bonito G."/>
            <person name="Buee M."/>
            <person name="Carver A."/>
            <person name="Chen C."/>
            <person name="Cichocki N."/>
            <person name="Clum A."/>
            <person name="Culley D."/>
            <person name="Crous P.W."/>
            <person name="Fauchery L."/>
            <person name="Girlanda M."/>
            <person name="Hayes R."/>
            <person name="Keri Z."/>
            <person name="LaButti K."/>
            <person name="Lipzen A."/>
            <person name="Lombard V."/>
            <person name="Magnuson J."/>
            <person name="Maillard F."/>
            <person name="Morin E."/>
            <person name="Murat C."/>
            <person name="Nolan M."/>
            <person name="Ohm R."/>
            <person name="Pangilinan J."/>
            <person name="Pereira M."/>
            <person name="Perotto S."/>
            <person name="Peter M."/>
            <person name="Riley R."/>
            <person name="Sitrit Y."/>
            <person name="Stielow B."/>
            <person name="Szollosi G."/>
            <person name="Zifcakova L."/>
            <person name="Stursova M."/>
            <person name="Spatafora J.W."/>
            <person name="Tedersoo L."/>
            <person name="Vaario L.-M."/>
            <person name="Yamada A."/>
            <person name="Yan M."/>
            <person name="Wang P."/>
            <person name="Xu J."/>
            <person name="Bruns T."/>
            <person name="Baldrian P."/>
            <person name="Vilgalys R."/>
            <person name="Henrissat B."/>
            <person name="Grigoriev I.V."/>
            <person name="Hibbett D."/>
            <person name="Nagy L.G."/>
            <person name="Martin F.M."/>
        </authorList>
    </citation>
    <scope>NUCLEOTIDE SEQUENCE</scope>
    <source>
        <strain evidence="2">BED1</strain>
    </source>
</reference>
<evidence type="ECO:0000256" key="1">
    <source>
        <dbReference type="SAM" id="MobiDB-lite"/>
    </source>
</evidence>
<dbReference type="EMBL" id="WHUW01000062">
    <property type="protein sequence ID" value="KAF8430529.1"/>
    <property type="molecule type" value="Genomic_DNA"/>
</dbReference>
<organism evidence="2 3">
    <name type="scientific">Boletus edulis BED1</name>
    <dbReference type="NCBI Taxonomy" id="1328754"/>
    <lineage>
        <taxon>Eukaryota</taxon>
        <taxon>Fungi</taxon>
        <taxon>Dikarya</taxon>
        <taxon>Basidiomycota</taxon>
        <taxon>Agaricomycotina</taxon>
        <taxon>Agaricomycetes</taxon>
        <taxon>Agaricomycetidae</taxon>
        <taxon>Boletales</taxon>
        <taxon>Boletineae</taxon>
        <taxon>Boletaceae</taxon>
        <taxon>Boletoideae</taxon>
        <taxon>Boletus</taxon>
    </lineage>
</organism>
<evidence type="ECO:0000313" key="2">
    <source>
        <dbReference type="EMBL" id="KAF8430529.1"/>
    </source>
</evidence>
<feature type="region of interest" description="Disordered" evidence="1">
    <location>
        <begin position="89"/>
        <end position="113"/>
    </location>
</feature>
<protein>
    <submittedName>
        <fullName evidence="2">Uncharacterized protein</fullName>
    </submittedName>
</protein>
<dbReference type="AlphaFoldDB" id="A0AAD4BHY3"/>
<name>A0AAD4BHY3_BOLED</name>
<sequence length="218" mass="24057">MKKLALASTTKVEAWLDAQLTHTRYTRNAQYMPHIGTPSRKSPIAITITIDDRSPALRLSATYPTSESLPLKIESGVWRHNQSPVGQATCLRRPNSKLPTAQAEPQAPPASTMSRNLDQKKQLALPLPIFGPGHFLPVTNLSSLGDSGGSKRMMQSWTRLDPCSPLRIRSDLQMLASGNHNRSEPRRTWNMSVVLFIIIITTATTCCETCPHASLPHV</sequence>
<evidence type="ECO:0000313" key="3">
    <source>
        <dbReference type="Proteomes" id="UP001194468"/>
    </source>
</evidence>
<gene>
    <name evidence="2" type="ORF">L210DRAFT_3071189</name>
</gene>